<dbReference type="STRING" id="545694.TREPR_2129"/>
<name>F5YJ65_TREPZ</name>
<organism evidence="9 10">
    <name type="scientific">Treponema primitia (strain ATCC BAA-887 / DSM 12427 / ZAS-2)</name>
    <dbReference type="NCBI Taxonomy" id="545694"/>
    <lineage>
        <taxon>Bacteria</taxon>
        <taxon>Pseudomonadati</taxon>
        <taxon>Spirochaetota</taxon>
        <taxon>Spirochaetia</taxon>
        <taxon>Spirochaetales</taxon>
        <taxon>Treponemataceae</taxon>
        <taxon>Treponema</taxon>
    </lineage>
</organism>
<dbReference type="InterPro" id="IPR035906">
    <property type="entry name" value="MetI-like_sf"/>
</dbReference>
<evidence type="ECO:0000256" key="2">
    <source>
        <dbReference type="ARBA" id="ARBA00022448"/>
    </source>
</evidence>
<dbReference type="PANTHER" id="PTHR43386:SF1">
    <property type="entry name" value="D,D-DIPEPTIDE TRANSPORT SYSTEM PERMEASE PROTEIN DDPC-RELATED"/>
    <property type="match status" value="1"/>
</dbReference>
<accession>F5YJ65</accession>
<sequence length="284" mass="31471">MASVENRQLQQFRGEFRRNRSLVPAAAFLLFVLLISVFSFLSPYDPDTIDVTRRFEQPSGDHWFGTDDLGRDYLTRILYGGRISLLVGVVAMLISTAIGVTVGIISGYAGGVVDNLLMRFIDILSSIPWMILVTVISIYLKPGLEAIILVIGLFTWMSIARLVRAETLSIKEREYVLYARAIHQKPLRIILRHILPGALPTIVVAATTGIANAIMIESSLSFLGLGVQQPVSSWGSMLNRAQAVLGRAPYMAIIPGLMIILTVYSFNTIGSVFRILAEPRSYRR</sequence>
<evidence type="ECO:0000256" key="4">
    <source>
        <dbReference type="ARBA" id="ARBA00022692"/>
    </source>
</evidence>
<dbReference type="InterPro" id="IPR025966">
    <property type="entry name" value="OppC_N"/>
</dbReference>
<dbReference type="PANTHER" id="PTHR43386">
    <property type="entry name" value="OLIGOPEPTIDE TRANSPORT SYSTEM PERMEASE PROTEIN APPC"/>
    <property type="match status" value="1"/>
</dbReference>
<feature type="domain" description="ABC transmembrane type-1" evidence="8">
    <location>
        <begin position="81"/>
        <end position="270"/>
    </location>
</feature>
<keyword evidence="5 7" id="KW-1133">Transmembrane helix</keyword>
<gene>
    <name evidence="9" type="ordered locus">TREPR_2129</name>
</gene>
<feature type="transmembrane region" description="Helical" evidence="7">
    <location>
        <begin position="21"/>
        <end position="41"/>
    </location>
</feature>
<keyword evidence="3" id="KW-1003">Cell membrane</keyword>
<feature type="transmembrane region" description="Helical" evidence="7">
    <location>
        <begin position="194"/>
        <end position="216"/>
    </location>
</feature>
<dbReference type="Gene3D" id="1.10.3720.10">
    <property type="entry name" value="MetI-like"/>
    <property type="match status" value="1"/>
</dbReference>
<comment type="similarity">
    <text evidence="7">Belongs to the binding-protein-dependent transport system permease family.</text>
</comment>
<dbReference type="Proteomes" id="UP000009223">
    <property type="component" value="Chromosome"/>
</dbReference>
<keyword evidence="6 7" id="KW-0472">Membrane</keyword>
<dbReference type="SUPFAM" id="SSF161098">
    <property type="entry name" value="MetI-like"/>
    <property type="match status" value="1"/>
</dbReference>
<dbReference type="PROSITE" id="PS50928">
    <property type="entry name" value="ABC_TM1"/>
    <property type="match status" value="1"/>
</dbReference>
<protein>
    <submittedName>
        <fullName evidence="9">Oligopeptide transport system permease protein AppC</fullName>
    </submittedName>
</protein>
<dbReference type="AlphaFoldDB" id="F5YJ65"/>
<reference evidence="9 10" key="2">
    <citation type="journal article" date="2011" name="ISME J.">
        <title>RNA-seq reveals cooperative metabolic interactions between two termite-gut spirochete species in co-culture.</title>
        <authorList>
            <person name="Rosenthal A.Z."/>
            <person name="Matson E.G."/>
            <person name="Eldar A."/>
            <person name="Leadbetter J.R."/>
        </authorList>
    </citation>
    <scope>NUCLEOTIDE SEQUENCE [LARGE SCALE GENOMIC DNA]</scope>
    <source>
        <strain evidence="10">ATCC BAA-887 / DSM 12427 / ZAS-2</strain>
    </source>
</reference>
<evidence type="ECO:0000256" key="5">
    <source>
        <dbReference type="ARBA" id="ARBA00022989"/>
    </source>
</evidence>
<dbReference type="HOGENOM" id="CLU_028518_1_1_12"/>
<reference evidence="10" key="1">
    <citation type="submission" date="2009-12" db="EMBL/GenBank/DDBJ databases">
        <title>Complete sequence of Treponema primitia strain ZAS-2.</title>
        <authorList>
            <person name="Tetu S.G."/>
            <person name="Matson E."/>
            <person name="Ren Q."/>
            <person name="Seshadri R."/>
            <person name="Elbourne L."/>
            <person name="Hassan K.A."/>
            <person name="Durkin A."/>
            <person name="Radune D."/>
            <person name="Mohamoud Y."/>
            <person name="Shay R."/>
            <person name="Jin S."/>
            <person name="Zhang X."/>
            <person name="Lucey K."/>
            <person name="Ballor N.R."/>
            <person name="Ottesen E."/>
            <person name="Rosenthal R."/>
            <person name="Allen A."/>
            <person name="Leadbetter J.R."/>
            <person name="Paulsen I.T."/>
        </authorList>
    </citation>
    <scope>NUCLEOTIDE SEQUENCE [LARGE SCALE GENOMIC DNA]</scope>
    <source>
        <strain evidence="10">ATCC BAA-887 / DSM 12427 / ZAS-2</strain>
    </source>
</reference>
<keyword evidence="2 7" id="KW-0813">Transport</keyword>
<proteinExistence type="inferred from homology"/>
<comment type="subcellular location">
    <subcellularLocation>
        <location evidence="1 7">Cell membrane</location>
        <topology evidence="1 7">Multi-pass membrane protein</topology>
    </subcellularLocation>
</comment>
<feature type="transmembrane region" description="Helical" evidence="7">
    <location>
        <begin position="83"/>
        <end position="108"/>
    </location>
</feature>
<dbReference type="EMBL" id="CP001843">
    <property type="protein sequence ID" value="AEF84652.1"/>
    <property type="molecule type" value="Genomic_DNA"/>
</dbReference>
<dbReference type="GO" id="GO:0055085">
    <property type="term" value="P:transmembrane transport"/>
    <property type="evidence" value="ECO:0007669"/>
    <property type="project" value="InterPro"/>
</dbReference>
<feature type="transmembrane region" description="Helical" evidence="7">
    <location>
        <begin position="120"/>
        <end position="140"/>
    </location>
</feature>
<dbReference type="CDD" id="cd06261">
    <property type="entry name" value="TM_PBP2"/>
    <property type="match status" value="1"/>
</dbReference>
<keyword evidence="4 7" id="KW-0812">Transmembrane</keyword>
<dbReference type="Pfam" id="PF12911">
    <property type="entry name" value="OppC_N"/>
    <property type="match status" value="1"/>
</dbReference>
<evidence type="ECO:0000256" key="7">
    <source>
        <dbReference type="RuleBase" id="RU363032"/>
    </source>
</evidence>
<feature type="transmembrane region" description="Helical" evidence="7">
    <location>
        <begin position="146"/>
        <end position="163"/>
    </location>
</feature>
<dbReference type="InterPro" id="IPR000515">
    <property type="entry name" value="MetI-like"/>
</dbReference>
<dbReference type="GO" id="GO:0005886">
    <property type="term" value="C:plasma membrane"/>
    <property type="evidence" value="ECO:0007669"/>
    <property type="project" value="UniProtKB-SubCell"/>
</dbReference>
<dbReference type="Pfam" id="PF00528">
    <property type="entry name" value="BPD_transp_1"/>
    <property type="match status" value="1"/>
</dbReference>
<evidence type="ECO:0000256" key="1">
    <source>
        <dbReference type="ARBA" id="ARBA00004651"/>
    </source>
</evidence>
<feature type="transmembrane region" description="Helical" evidence="7">
    <location>
        <begin position="252"/>
        <end position="277"/>
    </location>
</feature>
<dbReference type="KEGG" id="tpi:TREPR_2129"/>
<evidence type="ECO:0000259" key="8">
    <source>
        <dbReference type="PROSITE" id="PS50928"/>
    </source>
</evidence>
<evidence type="ECO:0000256" key="3">
    <source>
        <dbReference type="ARBA" id="ARBA00022475"/>
    </source>
</evidence>
<keyword evidence="10" id="KW-1185">Reference proteome</keyword>
<evidence type="ECO:0000313" key="10">
    <source>
        <dbReference type="Proteomes" id="UP000009223"/>
    </source>
</evidence>
<dbReference type="InterPro" id="IPR050366">
    <property type="entry name" value="BP-dependent_transpt_permease"/>
</dbReference>
<evidence type="ECO:0000256" key="6">
    <source>
        <dbReference type="ARBA" id="ARBA00023136"/>
    </source>
</evidence>
<evidence type="ECO:0000313" key="9">
    <source>
        <dbReference type="EMBL" id="AEF84652.1"/>
    </source>
</evidence>
<dbReference type="eggNOG" id="COG1173">
    <property type="taxonomic scope" value="Bacteria"/>
</dbReference>